<sequence length="507" mass="57093">MPLFDIPLPAPVRRSITSRKYALDGPSTKRKRNRVSSESSSSDDDLNLSANNDDLLVQSTNPLSLTPDEIAQYRLAGLSLNKQLPQAKGLVDWPHRGFAAEVELHNTQDEGKSGAGEHSGGATRSVESDSQEKNGDEFHASQSIRTPHGHRLRLQHLNVLTAVVHKCLLEGDIPRATRAYSLLIRSEPAGKALDLKTTGYWGIGAELLVRSSQQGKSNKFHHIYDSNSDSDLDDDTERVHNTNTEKDIGAEGKTWGSKQGFELAKSYYETLIIQYPYKKQNHAFVSSLDFWSAMAACEIYGIQAEYRKGFEKLPERYDSESATSSDNDSDREDIFADAHEYIGGSVTGSPTASNSKQRARKYHKMDKIWVQKSNIRVSALSASEALSARMDEIMSRPPFDRDRSMLRLRGMLGLYIGDLNVPVKPVEPPEGDDDRERRFLFLQRKSEYERGVIRKLELWESTRKVFDKCRAEGGPDIDLDNLLQSEIVEEENLDQIEQHSPDEYTED</sequence>
<protein>
    <submittedName>
        <fullName evidence="2">Uncharacterized protein</fullName>
    </submittedName>
</protein>
<dbReference type="RefSeq" id="XP_008079736.1">
    <property type="nucleotide sequence ID" value="XM_008081545.1"/>
</dbReference>
<dbReference type="InterPro" id="IPR053029">
    <property type="entry name" value="RNA_pol_I-specific_init_factor"/>
</dbReference>
<dbReference type="Pfam" id="PF04090">
    <property type="entry name" value="Rrn11"/>
    <property type="match status" value="1"/>
</dbReference>
<dbReference type="AlphaFoldDB" id="S3D7M0"/>
<feature type="region of interest" description="Disordered" evidence="1">
    <location>
        <begin position="107"/>
        <end position="149"/>
    </location>
</feature>
<dbReference type="PANTHER" id="PTHR28244:SF1">
    <property type="entry name" value="RNA POLYMERASE I-SPECIFIC TRANSCRIPTION INITIATION FACTOR RRN11"/>
    <property type="match status" value="1"/>
</dbReference>
<evidence type="ECO:0000313" key="3">
    <source>
        <dbReference type="Proteomes" id="UP000016922"/>
    </source>
</evidence>
<dbReference type="eggNOG" id="ENOG502SC4N">
    <property type="taxonomic scope" value="Eukaryota"/>
</dbReference>
<feature type="region of interest" description="Disordered" evidence="1">
    <location>
        <begin position="17"/>
        <end position="50"/>
    </location>
</feature>
<dbReference type="GO" id="GO:0042790">
    <property type="term" value="P:nucleolar large rRNA transcription by RNA polymerase I"/>
    <property type="evidence" value="ECO:0007669"/>
    <property type="project" value="TreeGrafter"/>
</dbReference>
<dbReference type="InterPro" id="IPR007224">
    <property type="entry name" value="TIF_Rrn11"/>
</dbReference>
<dbReference type="OMA" id="TPNESHQ"/>
<dbReference type="OrthoDB" id="10257049at2759"/>
<dbReference type="GO" id="GO:0017025">
    <property type="term" value="F:TBP-class protein binding"/>
    <property type="evidence" value="ECO:0007669"/>
    <property type="project" value="TreeGrafter"/>
</dbReference>
<dbReference type="GO" id="GO:0001181">
    <property type="term" value="F:RNA polymerase I general transcription initiation factor activity"/>
    <property type="evidence" value="ECO:0007669"/>
    <property type="project" value="InterPro"/>
</dbReference>
<dbReference type="PANTHER" id="PTHR28244">
    <property type="entry name" value="RNA POLYMERASE I-SPECIFIC TRANSCRIPTION INITIATION FACTOR RRN11"/>
    <property type="match status" value="1"/>
</dbReference>
<proteinExistence type="predicted"/>
<dbReference type="GO" id="GO:0070860">
    <property type="term" value="C:RNA polymerase I core factor complex"/>
    <property type="evidence" value="ECO:0007669"/>
    <property type="project" value="TreeGrafter"/>
</dbReference>
<evidence type="ECO:0000313" key="2">
    <source>
        <dbReference type="EMBL" id="EPE33119.1"/>
    </source>
</evidence>
<dbReference type="HOGENOM" id="CLU_027162_2_0_1"/>
<dbReference type="GO" id="GO:0001164">
    <property type="term" value="F:RNA polymerase I core promoter sequence-specific DNA binding"/>
    <property type="evidence" value="ECO:0007669"/>
    <property type="project" value="InterPro"/>
</dbReference>
<dbReference type="Proteomes" id="UP000016922">
    <property type="component" value="Unassembled WGS sequence"/>
</dbReference>
<feature type="compositionally biased region" description="Basic and acidic residues" evidence="1">
    <location>
        <begin position="126"/>
        <end position="139"/>
    </location>
</feature>
<reference evidence="2 3" key="1">
    <citation type="journal article" date="2013" name="BMC Genomics">
        <title>Genomics-driven discovery of the pneumocandin biosynthetic gene cluster in the fungus Glarea lozoyensis.</title>
        <authorList>
            <person name="Chen L."/>
            <person name="Yue Q."/>
            <person name="Zhang X."/>
            <person name="Xiang M."/>
            <person name="Wang C."/>
            <person name="Li S."/>
            <person name="Che Y."/>
            <person name="Ortiz-Lopez F.J."/>
            <person name="Bills G.F."/>
            <person name="Liu X."/>
            <person name="An Z."/>
        </authorList>
    </citation>
    <scope>NUCLEOTIDE SEQUENCE [LARGE SCALE GENOMIC DNA]</scope>
    <source>
        <strain evidence="3">ATCC 20868 / MF5171</strain>
    </source>
</reference>
<dbReference type="STRING" id="1116229.S3D7M0"/>
<dbReference type="GeneID" id="19465185"/>
<dbReference type="EMBL" id="KE145358">
    <property type="protein sequence ID" value="EPE33119.1"/>
    <property type="molecule type" value="Genomic_DNA"/>
</dbReference>
<accession>S3D7M0</accession>
<dbReference type="KEGG" id="glz:GLAREA_06131"/>
<organism evidence="2 3">
    <name type="scientific">Glarea lozoyensis (strain ATCC 20868 / MF5171)</name>
    <dbReference type="NCBI Taxonomy" id="1116229"/>
    <lineage>
        <taxon>Eukaryota</taxon>
        <taxon>Fungi</taxon>
        <taxon>Dikarya</taxon>
        <taxon>Ascomycota</taxon>
        <taxon>Pezizomycotina</taxon>
        <taxon>Leotiomycetes</taxon>
        <taxon>Helotiales</taxon>
        <taxon>Helotiaceae</taxon>
        <taxon>Glarea</taxon>
    </lineage>
</organism>
<evidence type="ECO:0000256" key="1">
    <source>
        <dbReference type="SAM" id="MobiDB-lite"/>
    </source>
</evidence>
<gene>
    <name evidence="2" type="ORF">GLAREA_06131</name>
</gene>
<keyword evidence="3" id="KW-1185">Reference proteome</keyword>
<name>S3D7M0_GLAL2</name>